<name>A0ABV4KUE4_9VIBR</name>
<evidence type="ECO:0000256" key="1">
    <source>
        <dbReference type="ARBA" id="ARBA00023015"/>
    </source>
</evidence>
<comment type="caution">
    <text evidence="5">The sequence shown here is derived from an EMBL/GenBank/DDBJ whole genome shotgun (WGS) entry which is preliminary data.</text>
</comment>
<dbReference type="InterPro" id="IPR002818">
    <property type="entry name" value="DJ-1/PfpI"/>
</dbReference>
<dbReference type="InterPro" id="IPR018062">
    <property type="entry name" value="HTH_AraC-typ_CS"/>
</dbReference>
<keyword evidence="6" id="KW-1185">Reference proteome</keyword>
<dbReference type="SUPFAM" id="SSF46689">
    <property type="entry name" value="Homeodomain-like"/>
    <property type="match status" value="2"/>
</dbReference>
<dbReference type="InterPro" id="IPR018060">
    <property type="entry name" value="HTH_AraC"/>
</dbReference>
<dbReference type="PANTHER" id="PTHR43280:SF2">
    <property type="entry name" value="HTH-TYPE TRANSCRIPTIONAL REGULATOR EXSA"/>
    <property type="match status" value="1"/>
</dbReference>
<dbReference type="SUPFAM" id="SSF52317">
    <property type="entry name" value="Class I glutamine amidotransferase-like"/>
    <property type="match status" value="1"/>
</dbReference>
<dbReference type="SMART" id="SM00342">
    <property type="entry name" value="HTH_ARAC"/>
    <property type="match status" value="1"/>
</dbReference>
<gene>
    <name evidence="5" type="ORF">ACED57_23375</name>
</gene>
<evidence type="ECO:0000313" key="5">
    <source>
        <dbReference type="EMBL" id="MEZ8056039.1"/>
    </source>
</evidence>
<evidence type="ECO:0000256" key="3">
    <source>
        <dbReference type="ARBA" id="ARBA00023163"/>
    </source>
</evidence>
<dbReference type="PROSITE" id="PS01124">
    <property type="entry name" value="HTH_ARAC_FAMILY_2"/>
    <property type="match status" value="1"/>
</dbReference>
<dbReference type="PANTHER" id="PTHR43280">
    <property type="entry name" value="ARAC-FAMILY TRANSCRIPTIONAL REGULATOR"/>
    <property type="match status" value="1"/>
</dbReference>
<dbReference type="EMBL" id="JBGOOL010000125">
    <property type="protein sequence ID" value="MEZ8056039.1"/>
    <property type="molecule type" value="Genomic_DNA"/>
</dbReference>
<organism evidence="5 6">
    <name type="scientific">Vibrio atlanticus</name>
    <dbReference type="NCBI Taxonomy" id="693153"/>
    <lineage>
        <taxon>Bacteria</taxon>
        <taxon>Pseudomonadati</taxon>
        <taxon>Pseudomonadota</taxon>
        <taxon>Gammaproteobacteria</taxon>
        <taxon>Vibrionales</taxon>
        <taxon>Vibrionaceae</taxon>
        <taxon>Vibrio</taxon>
    </lineage>
</organism>
<keyword evidence="3" id="KW-0804">Transcription</keyword>
<evidence type="ECO:0000313" key="6">
    <source>
        <dbReference type="Proteomes" id="UP001569175"/>
    </source>
</evidence>
<keyword evidence="1" id="KW-0805">Transcription regulation</keyword>
<dbReference type="Pfam" id="PF01965">
    <property type="entry name" value="DJ-1_PfpI"/>
    <property type="match status" value="1"/>
</dbReference>
<dbReference type="RefSeq" id="WP_371708610.1">
    <property type="nucleotide sequence ID" value="NZ_JBFSTG010000120.1"/>
</dbReference>
<evidence type="ECO:0000259" key="4">
    <source>
        <dbReference type="PROSITE" id="PS01124"/>
    </source>
</evidence>
<proteinExistence type="predicted"/>
<dbReference type="InterPro" id="IPR009057">
    <property type="entry name" value="Homeodomain-like_sf"/>
</dbReference>
<keyword evidence="2" id="KW-0238">DNA-binding</keyword>
<feature type="domain" description="HTH araC/xylS-type" evidence="4">
    <location>
        <begin position="238"/>
        <end position="336"/>
    </location>
</feature>
<dbReference type="PRINTS" id="PR00032">
    <property type="entry name" value="HTHARAC"/>
</dbReference>
<protein>
    <submittedName>
        <fullName evidence="5">GlxA family transcriptional regulator</fullName>
    </submittedName>
</protein>
<dbReference type="PROSITE" id="PS00041">
    <property type="entry name" value="HTH_ARAC_FAMILY_1"/>
    <property type="match status" value="1"/>
</dbReference>
<dbReference type="InterPro" id="IPR029062">
    <property type="entry name" value="Class_I_gatase-like"/>
</dbReference>
<dbReference type="InterPro" id="IPR020449">
    <property type="entry name" value="Tscrpt_reg_AraC-type_HTH"/>
</dbReference>
<dbReference type="Pfam" id="PF12833">
    <property type="entry name" value="HTH_18"/>
    <property type="match status" value="1"/>
</dbReference>
<accession>A0ABV4KUE4</accession>
<reference evidence="5 6" key="1">
    <citation type="submission" date="2024-06" db="EMBL/GenBank/DDBJ databases">
        <authorList>
            <person name="Steensen K."/>
            <person name="Seneca J."/>
            <person name="Bartlau N."/>
            <person name="Yu A.X."/>
            <person name="Polz M.F."/>
        </authorList>
    </citation>
    <scope>NUCLEOTIDE SEQUENCE [LARGE SCALE GENOMIC DNA]</scope>
    <source>
        <strain evidence="5 6">1F9</strain>
    </source>
</reference>
<sequence length="340" mass="38660">MDIVLANRTYLRNVILMIRKREPLKITALLLEGSPITAISGPIEMLTIASMQAGLPAPQVSYVSVTGGPTQFLGGLTINSSTHWESVEHTDILIIGACGDINKGSYVLPKEVKYWLKKQITQCEFVLSLCTGTFLLAELGVLNKRSATTHWVYAEDFRNQFPQVKFKPHLKITHEDRYICTSSIKEYFAATILLIDALLGTAQRIKCEQYLGGDVSKIKRICLTSFAQYHQHSDSLIDRLQEWMHNEDPSRLSVAMCAEKSFLSERQMKRRFKAATGESPMNYIQRIRVVLARDKLDTTSLNIEQISQQVGYSDTNHFRSLFKKFYDMTPTEYRKTTQAC</sequence>
<dbReference type="Gene3D" id="3.40.50.880">
    <property type="match status" value="1"/>
</dbReference>
<dbReference type="Proteomes" id="UP001569175">
    <property type="component" value="Unassembled WGS sequence"/>
</dbReference>
<dbReference type="Gene3D" id="1.10.10.60">
    <property type="entry name" value="Homeodomain-like"/>
    <property type="match status" value="2"/>
</dbReference>
<evidence type="ECO:0000256" key="2">
    <source>
        <dbReference type="ARBA" id="ARBA00023125"/>
    </source>
</evidence>